<dbReference type="EMBL" id="BPLQ01004536">
    <property type="protein sequence ID" value="GIY08632.1"/>
    <property type="molecule type" value="Genomic_DNA"/>
</dbReference>
<keyword evidence="2" id="KW-1185">Reference proteome</keyword>
<name>A0AAV4QH44_9ARAC</name>
<dbReference type="Proteomes" id="UP001054837">
    <property type="component" value="Unassembled WGS sequence"/>
</dbReference>
<sequence>MEQTDLAGNVRNVRVEKKSKSRRKILKNSEGLNSGAKASIYLYGARLSRVEAISVIKMRLRKIFEELALAVCGSEEPASFFGFARKRKNSRACSSKNSLPKLSLNDDFSGVTSEDFGRDEKYFRKINSPWVMYV</sequence>
<comment type="caution">
    <text evidence="1">The sequence shown here is derived from an EMBL/GenBank/DDBJ whole genome shotgun (WGS) entry which is preliminary data.</text>
</comment>
<accession>A0AAV4QH44</accession>
<proteinExistence type="predicted"/>
<evidence type="ECO:0000313" key="2">
    <source>
        <dbReference type="Proteomes" id="UP001054837"/>
    </source>
</evidence>
<evidence type="ECO:0000313" key="1">
    <source>
        <dbReference type="EMBL" id="GIY08632.1"/>
    </source>
</evidence>
<protein>
    <submittedName>
        <fullName evidence="1">Uncharacterized protein</fullName>
    </submittedName>
</protein>
<organism evidence="1 2">
    <name type="scientific">Caerostris darwini</name>
    <dbReference type="NCBI Taxonomy" id="1538125"/>
    <lineage>
        <taxon>Eukaryota</taxon>
        <taxon>Metazoa</taxon>
        <taxon>Ecdysozoa</taxon>
        <taxon>Arthropoda</taxon>
        <taxon>Chelicerata</taxon>
        <taxon>Arachnida</taxon>
        <taxon>Araneae</taxon>
        <taxon>Araneomorphae</taxon>
        <taxon>Entelegynae</taxon>
        <taxon>Araneoidea</taxon>
        <taxon>Araneidae</taxon>
        <taxon>Caerostris</taxon>
    </lineage>
</organism>
<dbReference type="AlphaFoldDB" id="A0AAV4QH44"/>
<gene>
    <name evidence="1" type="ORF">CDAR_433261</name>
</gene>
<reference evidence="1 2" key="1">
    <citation type="submission" date="2021-06" db="EMBL/GenBank/DDBJ databases">
        <title>Caerostris darwini draft genome.</title>
        <authorList>
            <person name="Kono N."/>
            <person name="Arakawa K."/>
        </authorList>
    </citation>
    <scope>NUCLEOTIDE SEQUENCE [LARGE SCALE GENOMIC DNA]</scope>
</reference>